<dbReference type="EMBL" id="JXIQ01000012">
    <property type="protein sequence ID" value="KIY23768.1"/>
    <property type="molecule type" value="Genomic_DNA"/>
</dbReference>
<evidence type="ECO:0000313" key="1">
    <source>
        <dbReference type="EMBL" id="KIY23768.1"/>
    </source>
</evidence>
<protein>
    <submittedName>
        <fullName evidence="1">Uncharacterized protein</fullName>
    </submittedName>
</protein>
<proteinExistence type="predicted"/>
<comment type="caution">
    <text evidence="1">The sequence shown here is derived from an EMBL/GenBank/DDBJ whole genome shotgun (WGS) entry which is preliminary data.</text>
</comment>
<name>A0A0D6ZGM9_9BACI</name>
<reference evidence="1 2" key="1">
    <citation type="submission" date="2015-01" db="EMBL/GenBank/DDBJ databases">
        <title>Draft genome sequences of the supercritical CO2 tolerant bacteria Bacillus subterraneus MITOT1 and Bacillus cereus MIT0214.</title>
        <authorList>
            <person name="Peet K.C."/>
            <person name="Thompson J.R."/>
        </authorList>
    </citation>
    <scope>NUCLEOTIDE SEQUENCE [LARGE SCALE GENOMIC DNA]</scope>
    <source>
        <strain evidence="1 2">MITOT1</strain>
    </source>
</reference>
<dbReference type="Proteomes" id="UP000032512">
    <property type="component" value="Unassembled WGS sequence"/>
</dbReference>
<sequence>MQHDDINKNEIMIEKIDNVNEGVWQILFQEKLNGKWVSGGNGNYFLEIKKDSNGNLKADFTEYKK</sequence>
<dbReference type="PATRIC" id="fig|285983.3.peg.794"/>
<accession>A0A0D6ZGM9</accession>
<evidence type="ECO:0000313" key="2">
    <source>
        <dbReference type="Proteomes" id="UP000032512"/>
    </source>
</evidence>
<dbReference type="AlphaFoldDB" id="A0A0D6ZGM9"/>
<keyword evidence="2" id="KW-1185">Reference proteome</keyword>
<organism evidence="1 2">
    <name type="scientific">Mesobacillus subterraneus</name>
    <dbReference type="NCBI Taxonomy" id="285983"/>
    <lineage>
        <taxon>Bacteria</taxon>
        <taxon>Bacillati</taxon>
        <taxon>Bacillota</taxon>
        <taxon>Bacilli</taxon>
        <taxon>Bacillales</taxon>
        <taxon>Bacillaceae</taxon>
        <taxon>Mesobacillus</taxon>
    </lineage>
</organism>
<gene>
    <name evidence="1" type="ORF">UB32_01275</name>
</gene>